<dbReference type="NCBIfam" id="TIGR01528">
    <property type="entry name" value="NMN_trans_PnuC"/>
    <property type="match status" value="1"/>
</dbReference>
<evidence type="ECO:0000256" key="10">
    <source>
        <dbReference type="SAM" id="Phobius"/>
    </source>
</evidence>
<feature type="transmembrane region" description="Helical" evidence="10">
    <location>
        <begin position="162"/>
        <end position="179"/>
    </location>
</feature>
<keyword evidence="6" id="KW-1003">Cell membrane</keyword>
<feature type="transmembrane region" description="Helical" evidence="10">
    <location>
        <begin position="12"/>
        <end position="43"/>
    </location>
</feature>
<dbReference type="EMBL" id="CP058952">
    <property type="protein sequence ID" value="QLI82741.1"/>
    <property type="molecule type" value="Genomic_DNA"/>
</dbReference>
<feature type="transmembrane region" description="Helical" evidence="10">
    <location>
        <begin position="49"/>
        <end position="68"/>
    </location>
</feature>
<dbReference type="GO" id="GO:0005886">
    <property type="term" value="C:plasma membrane"/>
    <property type="evidence" value="ECO:0007669"/>
    <property type="project" value="UniProtKB-SubCell"/>
</dbReference>
<dbReference type="PANTHER" id="PTHR36122:SF2">
    <property type="entry name" value="NICOTINAMIDE RIBOSIDE TRANSPORTER PNUC"/>
    <property type="match status" value="1"/>
</dbReference>
<name>A0A7D5Z669_9NEIS</name>
<dbReference type="GO" id="GO:0034257">
    <property type="term" value="F:nicotinamide riboside transmembrane transporter activity"/>
    <property type="evidence" value="ECO:0007669"/>
    <property type="project" value="InterPro"/>
</dbReference>
<dbReference type="KEGG" id="cfon:HZU75_15115"/>
<evidence type="ECO:0000256" key="1">
    <source>
        <dbReference type="ARBA" id="ARBA00002672"/>
    </source>
</evidence>
<comment type="function">
    <text evidence="1">Required for nicotinamide riboside transport across the inner membrane.</text>
</comment>
<evidence type="ECO:0000313" key="12">
    <source>
        <dbReference type="Proteomes" id="UP000510822"/>
    </source>
</evidence>
<feature type="transmembrane region" description="Helical" evidence="10">
    <location>
        <begin position="89"/>
        <end position="107"/>
    </location>
</feature>
<keyword evidence="5" id="KW-0813">Transport</keyword>
<keyword evidence="9 10" id="KW-0472">Membrane</keyword>
<feature type="transmembrane region" description="Helical" evidence="10">
    <location>
        <begin position="113"/>
        <end position="134"/>
    </location>
</feature>
<dbReference type="InterPro" id="IPR006419">
    <property type="entry name" value="NMN_transpt_PnuC"/>
</dbReference>
<organism evidence="11 12">
    <name type="scientific">Chitinibacter fontanus</name>
    <dbReference type="NCBI Taxonomy" id="1737446"/>
    <lineage>
        <taxon>Bacteria</taxon>
        <taxon>Pseudomonadati</taxon>
        <taxon>Pseudomonadota</taxon>
        <taxon>Betaproteobacteria</taxon>
        <taxon>Neisseriales</taxon>
        <taxon>Chitinibacteraceae</taxon>
        <taxon>Chitinibacter</taxon>
    </lineage>
</organism>
<dbReference type="RefSeq" id="WP_180306817.1">
    <property type="nucleotide sequence ID" value="NZ_CP058952.1"/>
</dbReference>
<accession>A0A7D5Z669</accession>
<evidence type="ECO:0000256" key="6">
    <source>
        <dbReference type="ARBA" id="ARBA00022475"/>
    </source>
</evidence>
<protein>
    <recommendedName>
        <fullName evidence="4">Nicotinamide riboside transporter PnuC</fullName>
    </recommendedName>
</protein>
<evidence type="ECO:0000256" key="9">
    <source>
        <dbReference type="ARBA" id="ARBA00023136"/>
    </source>
</evidence>
<comment type="similarity">
    <text evidence="3">Belongs to the nicotinamide ribonucleoside (NR) uptake permease (TC 4.B.1) family.</text>
</comment>
<keyword evidence="12" id="KW-1185">Reference proteome</keyword>
<dbReference type="AlphaFoldDB" id="A0A7D5Z669"/>
<feature type="transmembrane region" description="Helical" evidence="10">
    <location>
        <begin position="141"/>
        <end position="156"/>
    </location>
</feature>
<reference evidence="11 12" key="1">
    <citation type="journal article" date="2016" name="Int. J. Syst. Evol. Microbiol.">
        <title>Chitinibacter fontanus sp. nov., isolated from a spring.</title>
        <authorList>
            <person name="Sheu S.Y."/>
            <person name="Li Y.S."/>
            <person name="Young C.C."/>
            <person name="Chen W.M."/>
        </authorList>
    </citation>
    <scope>NUCLEOTIDE SEQUENCE [LARGE SCALE GENOMIC DNA]</scope>
    <source>
        <strain evidence="11 12">STM-7</strain>
    </source>
</reference>
<gene>
    <name evidence="11" type="ORF">HZU75_15115</name>
</gene>
<evidence type="ECO:0000256" key="3">
    <source>
        <dbReference type="ARBA" id="ARBA00006669"/>
    </source>
</evidence>
<keyword evidence="8 10" id="KW-1133">Transmembrane helix</keyword>
<evidence type="ECO:0000313" key="11">
    <source>
        <dbReference type="EMBL" id="QLI82741.1"/>
    </source>
</evidence>
<evidence type="ECO:0000256" key="4">
    <source>
        <dbReference type="ARBA" id="ARBA00017522"/>
    </source>
</evidence>
<evidence type="ECO:0000256" key="7">
    <source>
        <dbReference type="ARBA" id="ARBA00022692"/>
    </source>
</evidence>
<evidence type="ECO:0000256" key="5">
    <source>
        <dbReference type="ARBA" id="ARBA00022448"/>
    </source>
</evidence>
<sequence>MFSTTPLEFSANILYAFSVYLAALNSVWTWATGIVGCVLFAYLFFGFQLYADVTLQVFFIATSLLGWWRWQHGGQGAQLAIRQSSLRFIGLRAGAAMIIALAYGALLHYFTNAYAPFVDSLILTFSVLAQLLLVQRRIENWYCWFIVNTIAVPLYLSRGLYLTALFYAIYWCNVLYGWYQWRQQLKAESLEYAAA</sequence>
<keyword evidence="7 10" id="KW-0812">Transmembrane</keyword>
<evidence type="ECO:0000256" key="2">
    <source>
        <dbReference type="ARBA" id="ARBA00004651"/>
    </source>
</evidence>
<comment type="subcellular location">
    <subcellularLocation>
        <location evidence="2">Cell membrane</location>
        <topology evidence="2">Multi-pass membrane protein</topology>
    </subcellularLocation>
</comment>
<proteinExistence type="inferred from homology"/>
<dbReference type="PANTHER" id="PTHR36122">
    <property type="entry name" value="NICOTINAMIDE RIBOSIDE TRANSPORTER PNUC"/>
    <property type="match status" value="1"/>
</dbReference>
<evidence type="ECO:0000256" key="8">
    <source>
        <dbReference type="ARBA" id="ARBA00022989"/>
    </source>
</evidence>
<dbReference type="Proteomes" id="UP000510822">
    <property type="component" value="Chromosome"/>
</dbReference>
<dbReference type="Pfam" id="PF04973">
    <property type="entry name" value="NMN_transporter"/>
    <property type="match status" value="1"/>
</dbReference>